<feature type="region of interest" description="Disordered" evidence="1">
    <location>
        <begin position="22"/>
        <end position="77"/>
    </location>
</feature>
<gene>
    <name evidence="3" type="ORF">GCM10009843_18740</name>
</gene>
<evidence type="ECO:0000313" key="4">
    <source>
        <dbReference type="Proteomes" id="UP001500575"/>
    </source>
</evidence>
<feature type="chain" id="PRO_5046923317" description="DUF732 domain-containing protein" evidence="2">
    <location>
        <begin position="23"/>
        <end position="201"/>
    </location>
</feature>
<organism evidence="3 4">
    <name type="scientific">Nocardioides bigeumensis</name>
    <dbReference type="NCBI Taxonomy" id="433657"/>
    <lineage>
        <taxon>Bacteria</taxon>
        <taxon>Bacillati</taxon>
        <taxon>Actinomycetota</taxon>
        <taxon>Actinomycetes</taxon>
        <taxon>Propionibacteriales</taxon>
        <taxon>Nocardioidaceae</taxon>
        <taxon>Nocardioides</taxon>
    </lineage>
</organism>
<dbReference type="PROSITE" id="PS51257">
    <property type="entry name" value="PROKAR_LIPOPROTEIN"/>
    <property type="match status" value="1"/>
</dbReference>
<reference evidence="3 4" key="1">
    <citation type="journal article" date="2019" name="Int. J. Syst. Evol. Microbiol.">
        <title>The Global Catalogue of Microorganisms (GCM) 10K type strain sequencing project: providing services to taxonomists for standard genome sequencing and annotation.</title>
        <authorList>
            <consortium name="The Broad Institute Genomics Platform"/>
            <consortium name="The Broad Institute Genome Sequencing Center for Infectious Disease"/>
            <person name="Wu L."/>
            <person name="Ma J."/>
        </authorList>
    </citation>
    <scope>NUCLEOTIDE SEQUENCE [LARGE SCALE GENOMIC DNA]</scope>
    <source>
        <strain evidence="3 4">JCM 16021</strain>
    </source>
</reference>
<evidence type="ECO:0000313" key="3">
    <source>
        <dbReference type="EMBL" id="GAA2123179.1"/>
    </source>
</evidence>
<proteinExistence type="predicted"/>
<keyword evidence="4" id="KW-1185">Reference proteome</keyword>
<feature type="signal peptide" evidence="2">
    <location>
        <begin position="1"/>
        <end position="22"/>
    </location>
</feature>
<accession>A0ABN2Y7S9</accession>
<keyword evidence="2" id="KW-0732">Signal</keyword>
<dbReference type="RefSeq" id="WP_344303438.1">
    <property type="nucleotide sequence ID" value="NZ_BAAAQQ010000011.1"/>
</dbReference>
<protein>
    <recommendedName>
        <fullName evidence="5">DUF732 domain-containing protein</fullName>
    </recommendedName>
</protein>
<evidence type="ECO:0000256" key="2">
    <source>
        <dbReference type="SAM" id="SignalP"/>
    </source>
</evidence>
<evidence type="ECO:0000256" key="1">
    <source>
        <dbReference type="SAM" id="MobiDB-lite"/>
    </source>
</evidence>
<evidence type="ECO:0008006" key="5">
    <source>
        <dbReference type="Google" id="ProtNLM"/>
    </source>
</evidence>
<feature type="compositionally biased region" description="Low complexity" evidence="1">
    <location>
        <begin position="28"/>
        <end position="43"/>
    </location>
</feature>
<dbReference type="EMBL" id="BAAAQQ010000011">
    <property type="protein sequence ID" value="GAA2123179.1"/>
    <property type="molecule type" value="Genomic_DNA"/>
</dbReference>
<feature type="compositionally biased region" description="Acidic residues" evidence="1">
    <location>
        <begin position="44"/>
        <end position="59"/>
    </location>
</feature>
<comment type="caution">
    <text evidence="3">The sequence shown here is derived from an EMBL/GenBank/DDBJ whole genome shotgun (WGS) entry which is preliminary data.</text>
</comment>
<dbReference type="Proteomes" id="UP001500575">
    <property type="component" value="Unassembled WGS sequence"/>
</dbReference>
<sequence length="201" mass="20913">MRRTTILASVLLTGALVLSACGEDEPEPAASDSSSEETASAEESTGEESADEELSDEGDREDKAANALTADFASGSDADFPLTAEQASCFGEDLVDTLGVDALVEAGALTEDLEVRDSDDTAFPPDQAAQAAEVMVGCTGAEPFVQAVFSEAKDAPASARRCVEREMDEAALTQVFTPYFEGDQDKAESLLTAVVGKCAPK</sequence>
<name>A0ABN2Y7S9_9ACTN</name>